<keyword evidence="1" id="KW-0678">Repressor</keyword>
<name>A0A5C8ZR00_9GAMM</name>
<comment type="caution">
    <text evidence="7">The sequence shown here is derived from an EMBL/GenBank/DDBJ whole genome shotgun (WGS) entry which is preliminary data.</text>
</comment>
<dbReference type="Pfam" id="PF13977">
    <property type="entry name" value="TetR_C_6"/>
    <property type="match status" value="1"/>
</dbReference>
<dbReference type="GO" id="GO:0000976">
    <property type="term" value="F:transcription cis-regulatory region binding"/>
    <property type="evidence" value="ECO:0007669"/>
    <property type="project" value="TreeGrafter"/>
</dbReference>
<evidence type="ECO:0000256" key="1">
    <source>
        <dbReference type="ARBA" id="ARBA00022491"/>
    </source>
</evidence>
<evidence type="ECO:0000256" key="2">
    <source>
        <dbReference type="ARBA" id="ARBA00023015"/>
    </source>
</evidence>
<evidence type="ECO:0000256" key="5">
    <source>
        <dbReference type="PROSITE-ProRule" id="PRU00335"/>
    </source>
</evidence>
<proteinExistence type="predicted"/>
<dbReference type="Pfam" id="PF00440">
    <property type="entry name" value="TetR_N"/>
    <property type="match status" value="1"/>
</dbReference>
<dbReference type="Proteomes" id="UP000321933">
    <property type="component" value="Unassembled WGS sequence"/>
</dbReference>
<accession>A0A5C8ZR00</accession>
<keyword evidence="4" id="KW-0804">Transcription</keyword>
<dbReference type="AlphaFoldDB" id="A0A5C8ZR00"/>
<dbReference type="SUPFAM" id="SSF46689">
    <property type="entry name" value="Homeodomain-like"/>
    <property type="match status" value="1"/>
</dbReference>
<evidence type="ECO:0000313" key="7">
    <source>
        <dbReference type="EMBL" id="TXS90888.1"/>
    </source>
</evidence>
<dbReference type="InterPro" id="IPR050109">
    <property type="entry name" value="HTH-type_TetR-like_transc_reg"/>
</dbReference>
<keyword evidence="8" id="KW-1185">Reference proteome</keyword>
<dbReference type="InterPro" id="IPR009057">
    <property type="entry name" value="Homeodomain-like_sf"/>
</dbReference>
<keyword evidence="3 5" id="KW-0238">DNA-binding</keyword>
<dbReference type="GO" id="GO:0003700">
    <property type="term" value="F:DNA-binding transcription factor activity"/>
    <property type="evidence" value="ECO:0007669"/>
    <property type="project" value="TreeGrafter"/>
</dbReference>
<dbReference type="InterPro" id="IPR036271">
    <property type="entry name" value="Tet_transcr_reg_TetR-rel_C_sf"/>
</dbReference>
<feature type="DNA-binding region" description="H-T-H motif" evidence="5">
    <location>
        <begin position="31"/>
        <end position="50"/>
    </location>
</feature>
<evidence type="ECO:0000313" key="8">
    <source>
        <dbReference type="Proteomes" id="UP000321933"/>
    </source>
</evidence>
<sequence length="195" mass="21157">MPKIVDHEEQRSLLSATVAQVVAESGLEHTTLRTVAARHGCTKGMVQHYFADKQELLLAALNYIENRCDARLPAEDDGPGGLTSLQARLMAQLPVTDELVDEWRVRLAFVTLAGQSDAVAEVLAERQAGRQAVAMRMLRQAQKKELKKGVSPLNAWRTLHCLVSGLGVAAAAGDGQWSAAVQKGLLKAAINDLRR</sequence>
<keyword evidence="2" id="KW-0805">Transcription regulation</keyword>
<dbReference type="OrthoDB" id="7618612at2"/>
<dbReference type="RefSeq" id="WP_148064544.1">
    <property type="nucleotide sequence ID" value="NZ_VRYZ01000005.1"/>
</dbReference>
<dbReference type="PROSITE" id="PS50977">
    <property type="entry name" value="HTH_TETR_2"/>
    <property type="match status" value="1"/>
</dbReference>
<reference evidence="7 8" key="1">
    <citation type="submission" date="2019-08" db="EMBL/GenBank/DDBJ databases">
        <title>Parahaliea maris sp. nov., isolated from the surface seawater.</title>
        <authorList>
            <person name="Liu Y."/>
        </authorList>
    </citation>
    <scope>NUCLEOTIDE SEQUENCE [LARGE SCALE GENOMIC DNA]</scope>
    <source>
        <strain evidence="7 8">S2-26</strain>
    </source>
</reference>
<protein>
    <submittedName>
        <fullName evidence="7">TetR/AcrR family transcriptional regulator</fullName>
    </submittedName>
</protein>
<dbReference type="EMBL" id="VRYZ01000005">
    <property type="protein sequence ID" value="TXS90888.1"/>
    <property type="molecule type" value="Genomic_DNA"/>
</dbReference>
<dbReference type="InterPro" id="IPR039538">
    <property type="entry name" value="BetI_C"/>
</dbReference>
<dbReference type="InterPro" id="IPR001647">
    <property type="entry name" value="HTH_TetR"/>
</dbReference>
<organism evidence="7 8">
    <name type="scientific">Parahaliea aestuarii</name>
    <dbReference type="NCBI Taxonomy" id="1852021"/>
    <lineage>
        <taxon>Bacteria</taxon>
        <taxon>Pseudomonadati</taxon>
        <taxon>Pseudomonadota</taxon>
        <taxon>Gammaproteobacteria</taxon>
        <taxon>Cellvibrionales</taxon>
        <taxon>Halieaceae</taxon>
        <taxon>Parahaliea</taxon>
    </lineage>
</organism>
<evidence type="ECO:0000256" key="4">
    <source>
        <dbReference type="ARBA" id="ARBA00023163"/>
    </source>
</evidence>
<dbReference type="Gene3D" id="1.10.357.10">
    <property type="entry name" value="Tetracycline Repressor, domain 2"/>
    <property type="match status" value="1"/>
</dbReference>
<dbReference type="SUPFAM" id="SSF48498">
    <property type="entry name" value="Tetracyclin repressor-like, C-terminal domain"/>
    <property type="match status" value="1"/>
</dbReference>
<dbReference type="PANTHER" id="PTHR30055:SF234">
    <property type="entry name" value="HTH-TYPE TRANSCRIPTIONAL REGULATOR BETI"/>
    <property type="match status" value="1"/>
</dbReference>
<evidence type="ECO:0000259" key="6">
    <source>
        <dbReference type="PROSITE" id="PS50977"/>
    </source>
</evidence>
<evidence type="ECO:0000256" key="3">
    <source>
        <dbReference type="ARBA" id="ARBA00023125"/>
    </source>
</evidence>
<dbReference type="PANTHER" id="PTHR30055">
    <property type="entry name" value="HTH-TYPE TRANSCRIPTIONAL REGULATOR RUTR"/>
    <property type="match status" value="1"/>
</dbReference>
<gene>
    <name evidence="7" type="ORF">FVW59_11750</name>
</gene>
<feature type="domain" description="HTH tetR-type" evidence="6">
    <location>
        <begin position="8"/>
        <end position="68"/>
    </location>
</feature>